<feature type="compositionally biased region" description="Basic and acidic residues" evidence="1">
    <location>
        <begin position="389"/>
        <end position="404"/>
    </location>
</feature>
<evidence type="ECO:0000313" key="3">
    <source>
        <dbReference type="Proteomes" id="UP001218218"/>
    </source>
</evidence>
<sequence>MPKAQPSAISQRNPLDFVQQPRKRQSKGSVKSLSDATKASRAAAAEARKQSNAALEEEFSGIFTKREEQIAHLAEKYKKTPKYICQVLENGAHYTGKRAPSIKNAIRHHLSKKATENGESSNVLDIDLKGEEYEEYKDSLSKEEKADLIAQLVEYKAVKEHGIRATNKAVALDAMQNTNQIGERISNLHARTPVRAFSMFSHGHPNDPAMPCFVDSDNARQFFQDILDTSVYDLVRKYELWCINQDKPIKQGREKAELCKFISSTVEQALRKATGIKTLNMVWVNYKIDIVHKYGVELAGWPSKVAMVRPSQLRGQDVHLVVERLRNNTMRWVGLTKAQRDEVAAEVEELRQSGAVKPCRECSDKNHPRGPHTKKTAAGDADADDSDNESSKDDGSGDESDKADAGSGDGRPRLPIVSPFVAVQSADSPQSPAPFATAPSPIPIPTTTSLATPAPAVPFTGGGCPVPSPIPTAMSSATPAPTMPFAGRGCPISSPIPTTMPFLTPVPAVPFAGTSDSNVLMQNPIPASLLGGSALLPPSHGENFALDFDDMDFTMGPFVPLPDSSANDFDGANWRLNTSNRDDDWPGASGVDGSTPNATPHASGSRGLDTGLFGGAPYAQGLLQDITYMQGYLQGAPYAQGSALGAQGSAPGTQGNAHHVQGDPYTNAPLHAQSAYPAAAGPFMSVFSVSTNTSTTRGGRRAHAGAEGEAGEKPKKRAPKKRAAAGEGTAGRAH</sequence>
<feature type="compositionally biased region" description="Basic and acidic residues" evidence="1">
    <location>
        <begin position="704"/>
        <end position="713"/>
    </location>
</feature>
<feature type="region of interest" description="Disordered" evidence="1">
    <location>
        <begin position="1"/>
        <end position="45"/>
    </location>
</feature>
<evidence type="ECO:0000256" key="1">
    <source>
        <dbReference type="SAM" id="MobiDB-lite"/>
    </source>
</evidence>
<dbReference type="AlphaFoldDB" id="A0AAD7A818"/>
<protein>
    <submittedName>
        <fullName evidence="2">Uncharacterized protein</fullName>
    </submittedName>
</protein>
<feature type="region of interest" description="Disordered" evidence="1">
    <location>
        <begin position="357"/>
        <end position="415"/>
    </location>
</feature>
<keyword evidence="3" id="KW-1185">Reference proteome</keyword>
<dbReference type="EMBL" id="JARIHO010000013">
    <property type="protein sequence ID" value="KAJ7351524.1"/>
    <property type="molecule type" value="Genomic_DNA"/>
</dbReference>
<comment type="caution">
    <text evidence="2">The sequence shown here is derived from an EMBL/GenBank/DDBJ whole genome shotgun (WGS) entry which is preliminary data.</text>
</comment>
<evidence type="ECO:0000313" key="2">
    <source>
        <dbReference type="EMBL" id="KAJ7351524.1"/>
    </source>
</evidence>
<dbReference type="Proteomes" id="UP001218218">
    <property type="component" value="Unassembled WGS sequence"/>
</dbReference>
<feature type="compositionally biased region" description="Low complexity" evidence="1">
    <location>
        <begin position="36"/>
        <end position="45"/>
    </location>
</feature>
<feature type="compositionally biased region" description="Polar residues" evidence="1">
    <location>
        <begin position="592"/>
        <end position="602"/>
    </location>
</feature>
<gene>
    <name evidence="2" type="ORF">DFH08DRAFT_993127</name>
</gene>
<feature type="compositionally biased region" description="Basic residues" evidence="1">
    <location>
        <begin position="714"/>
        <end position="723"/>
    </location>
</feature>
<name>A0AAD7A818_9AGAR</name>
<feature type="compositionally biased region" description="Basic and acidic residues" evidence="1">
    <location>
        <begin position="358"/>
        <end position="367"/>
    </location>
</feature>
<feature type="compositionally biased region" description="Low complexity" evidence="1">
    <location>
        <begin position="725"/>
        <end position="734"/>
    </location>
</feature>
<feature type="region of interest" description="Disordered" evidence="1">
    <location>
        <begin position="691"/>
        <end position="734"/>
    </location>
</feature>
<organism evidence="2 3">
    <name type="scientific">Mycena albidolilacea</name>
    <dbReference type="NCBI Taxonomy" id="1033008"/>
    <lineage>
        <taxon>Eukaryota</taxon>
        <taxon>Fungi</taxon>
        <taxon>Dikarya</taxon>
        <taxon>Basidiomycota</taxon>
        <taxon>Agaricomycotina</taxon>
        <taxon>Agaricomycetes</taxon>
        <taxon>Agaricomycetidae</taxon>
        <taxon>Agaricales</taxon>
        <taxon>Marasmiineae</taxon>
        <taxon>Mycenaceae</taxon>
        <taxon>Mycena</taxon>
    </lineage>
</organism>
<feature type="region of interest" description="Disordered" evidence="1">
    <location>
        <begin position="570"/>
        <end position="608"/>
    </location>
</feature>
<feature type="region of interest" description="Disordered" evidence="1">
    <location>
        <begin position="644"/>
        <end position="669"/>
    </location>
</feature>
<proteinExistence type="predicted"/>
<accession>A0AAD7A818</accession>
<reference evidence="2" key="1">
    <citation type="submission" date="2023-03" db="EMBL/GenBank/DDBJ databases">
        <title>Massive genome expansion in bonnet fungi (Mycena s.s.) driven by repeated elements and novel gene families across ecological guilds.</title>
        <authorList>
            <consortium name="Lawrence Berkeley National Laboratory"/>
            <person name="Harder C.B."/>
            <person name="Miyauchi S."/>
            <person name="Viragh M."/>
            <person name="Kuo A."/>
            <person name="Thoen E."/>
            <person name="Andreopoulos B."/>
            <person name="Lu D."/>
            <person name="Skrede I."/>
            <person name="Drula E."/>
            <person name="Henrissat B."/>
            <person name="Morin E."/>
            <person name="Kohler A."/>
            <person name="Barry K."/>
            <person name="LaButti K."/>
            <person name="Morin E."/>
            <person name="Salamov A."/>
            <person name="Lipzen A."/>
            <person name="Mereny Z."/>
            <person name="Hegedus B."/>
            <person name="Baldrian P."/>
            <person name="Stursova M."/>
            <person name="Weitz H."/>
            <person name="Taylor A."/>
            <person name="Grigoriev I.V."/>
            <person name="Nagy L.G."/>
            <person name="Martin F."/>
            <person name="Kauserud H."/>
        </authorList>
    </citation>
    <scope>NUCLEOTIDE SEQUENCE</scope>
    <source>
        <strain evidence="2">CBHHK002</strain>
    </source>
</reference>